<sequence>MKDLFLLKQYLLGLALLAFSLLFGLFIIGYLSLKPHLSARQEAEAVARNYAQLTSVAEVDRYSGEKVYYTVYGQDPAGQALLVSVNQADGQVIITPQDKGISKEIAQVKAQENGATAIRKTVFGLYQGQAIWEVTSGKAYYLIDFVTGNLVKKEGI</sequence>
<gene>
    <name evidence="3" type="ORF">FRX57_02250</name>
</gene>
<proteinExistence type="predicted"/>
<dbReference type="RefSeq" id="WP_146566206.1">
    <property type="nucleotide sequence ID" value="NZ_VOHL01000001.1"/>
</dbReference>
<dbReference type="SUPFAM" id="SSF54403">
    <property type="entry name" value="Cystatin/monellin"/>
    <property type="match status" value="2"/>
</dbReference>
<keyword evidence="1" id="KW-0472">Membrane</keyword>
<protein>
    <submittedName>
        <fullName evidence="3">Peptidase</fullName>
    </submittedName>
</protein>
<dbReference type="InterPro" id="IPR041401">
    <property type="entry name" value="TseB-like_dom"/>
</dbReference>
<keyword evidence="4" id="KW-1185">Reference proteome</keyword>
<comment type="caution">
    <text evidence="3">The sequence shown here is derived from an EMBL/GenBank/DDBJ whole genome shotgun (WGS) entry which is preliminary data.</text>
</comment>
<organism evidence="3 4">
    <name type="scientific">Streptococcus cuniculipharyngis</name>
    <dbReference type="NCBI Taxonomy" id="1562651"/>
    <lineage>
        <taxon>Bacteria</taxon>
        <taxon>Bacillati</taxon>
        <taxon>Bacillota</taxon>
        <taxon>Bacilli</taxon>
        <taxon>Lactobacillales</taxon>
        <taxon>Streptococcaceae</taxon>
        <taxon>Streptococcus</taxon>
    </lineage>
</organism>
<keyword evidence="1" id="KW-1133">Transmembrane helix</keyword>
<dbReference type="Gene3D" id="3.10.450.40">
    <property type="match status" value="1"/>
</dbReference>
<evidence type="ECO:0000256" key="1">
    <source>
        <dbReference type="SAM" id="Phobius"/>
    </source>
</evidence>
<evidence type="ECO:0000313" key="4">
    <source>
        <dbReference type="Proteomes" id="UP000317430"/>
    </source>
</evidence>
<feature type="domain" description="Cell wall elongation regulator TseB-like" evidence="2">
    <location>
        <begin position="42"/>
        <end position="85"/>
    </location>
</feature>
<dbReference type="AlphaFoldDB" id="A0A5C5SGG5"/>
<reference evidence="3 4" key="1">
    <citation type="submission" date="2019-08" db="EMBL/GenBank/DDBJ databases">
        <authorList>
            <person name="Lei W."/>
        </authorList>
    </citation>
    <scope>NUCLEOTIDE SEQUENCE [LARGE SCALE GENOMIC DNA]</scope>
    <source>
        <strain evidence="3 4">CCUG 66496</strain>
    </source>
</reference>
<dbReference type="Proteomes" id="UP000317430">
    <property type="component" value="Unassembled WGS sequence"/>
</dbReference>
<name>A0A5C5SGG5_9STRE</name>
<dbReference type="OrthoDB" id="2242521at2"/>
<evidence type="ECO:0000259" key="2">
    <source>
        <dbReference type="Pfam" id="PF17881"/>
    </source>
</evidence>
<dbReference type="Pfam" id="PF17881">
    <property type="entry name" value="TseB"/>
    <property type="match status" value="1"/>
</dbReference>
<evidence type="ECO:0000313" key="3">
    <source>
        <dbReference type="EMBL" id="TWS99045.1"/>
    </source>
</evidence>
<dbReference type="InterPro" id="IPR046350">
    <property type="entry name" value="Cystatin_sf"/>
</dbReference>
<accession>A0A5C5SGG5</accession>
<dbReference type="EMBL" id="VOHL01000001">
    <property type="protein sequence ID" value="TWS99045.1"/>
    <property type="molecule type" value="Genomic_DNA"/>
</dbReference>
<feature type="transmembrane region" description="Helical" evidence="1">
    <location>
        <begin position="12"/>
        <end position="33"/>
    </location>
</feature>
<keyword evidence="1" id="KW-0812">Transmembrane</keyword>